<dbReference type="InterPro" id="IPR003812">
    <property type="entry name" value="Fido"/>
</dbReference>
<proteinExistence type="predicted"/>
<dbReference type="RefSeq" id="WP_205405289.1">
    <property type="nucleotide sequence ID" value="NZ_JAFFTA010000018.1"/>
</dbReference>
<dbReference type="SUPFAM" id="SSF140931">
    <property type="entry name" value="Fic-like"/>
    <property type="match status" value="1"/>
</dbReference>
<dbReference type="PROSITE" id="PS51459">
    <property type="entry name" value="FIDO"/>
    <property type="match status" value="1"/>
</dbReference>
<evidence type="ECO:0000313" key="5">
    <source>
        <dbReference type="Proteomes" id="UP000784064"/>
    </source>
</evidence>
<feature type="domain" description="Fido" evidence="1">
    <location>
        <begin position="55"/>
        <end position="223"/>
    </location>
</feature>
<dbReference type="Pfam" id="PF02661">
    <property type="entry name" value="Fic"/>
    <property type="match status" value="1"/>
</dbReference>
<organism evidence="2 5">
    <name type="scientific">Stenotrophomonas lactitubi</name>
    <dbReference type="NCBI Taxonomy" id="2045214"/>
    <lineage>
        <taxon>Bacteria</taxon>
        <taxon>Pseudomonadati</taxon>
        <taxon>Pseudomonadota</taxon>
        <taxon>Gammaproteobacteria</taxon>
        <taxon>Lysobacterales</taxon>
        <taxon>Lysobacteraceae</taxon>
        <taxon>Stenotrophomonas</taxon>
    </lineage>
</organism>
<keyword evidence="4" id="KW-1185">Reference proteome</keyword>
<evidence type="ECO:0000313" key="4">
    <source>
        <dbReference type="Proteomes" id="UP000749453"/>
    </source>
</evidence>
<reference evidence="4" key="1">
    <citation type="submission" date="2021-01" db="EMBL/GenBank/DDBJ databases">
        <title>Stenotrophomonas maltophilia.</title>
        <authorList>
            <person name="Yu Y."/>
        </authorList>
    </citation>
    <scope>NUCLEOTIDE SEQUENCE [LARGE SCALE GENOMIC DNA]</scope>
    <source>
        <strain evidence="4">As-6</strain>
    </source>
</reference>
<protein>
    <submittedName>
        <fullName evidence="2">Fic family protein</fullName>
    </submittedName>
</protein>
<dbReference type="AlphaFoldDB" id="A0AAW4GHR7"/>
<sequence>MDITFTCSSQWIADAFTELRLSCDVPLRRDITCPLPVVTALLLHDSFDHSEVFERNLERHERLHAQGILELSLDRALSACTLGQLSTALETITCMRPVQRMQGIGIVTQNSYSRRFRAPPAVEAMRASVRLFNARRRHAERSGIERALATYLVLLSIHPFADGNGRTARMLFAADVLAHDGHAAPRLMLGLILLHRGRGRLFHLAAMCARTGDFSMLATCYGEALSLADTFLPALCPQHGRLAVLEEYRKIDALLKRTPEPHV</sequence>
<evidence type="ECO:0000313" key="3">
    <source>
        <dbReference type="EMBL" id="MBM9937001.1"/>
    </source>
</evidence>
<reference evidence="2" key="2">
    <citation type="submission" date="2021-01" db="EMBL/GenBank/DDBJ databases">
        <authorList>
            <person name="Yu Y."/>
        </authorList>
    </citation>
    <scope>NUCLEOTIDE SEQUENCE</scope>
    <source>
        <strain evidence="2">As-5</strain>
        <strain evidence="3">As-6</strain>
    </source>
</reference>
<dbReference type="InterPro" id="IPR036597">
    <property type="entry name" value="Fido-like_dom_sf"/>
</dbReference>
<accession>A0AAW4GHR7</accession>
<dbReference type="EMBL" id="JAFFTB010000004">
    <property type="protein sequence ID" value="MBM9937001.1"/>
    <property type="molecule type" value="Genomic_DNA"/>
</dbReference>
<dbReference type="Proteomes" id="UP000784064">
    <property type="component" value="Unassembled WGS sequence"/>
</dbReference>
<evidence type="ECO:0000313" key="2">
    <source>
        <dbReference type="EMBL" id="MBM9914308.1"/>
    </source>
</evidence>
<dbReference type="Gene3D" id="1.10.3290.10">
    <property type="entry name" value="Fido-like domain"/>
    <property type="match status" value="1"/>
</dbReference>
<comment type="caution">
    <text evidence="2">The sequence shown here is derived from an EMBL/GenBank/DDBJ whole genome shotgun (WGS) entry which is preliminary data.</text>
</comment>
<dbReference type="Proteomes" id="UP000749453">
    <property type="component" value="Unassembled WGS sequence"/>
</dbReference>
<gene>
    <name evidence="2" type="ORF">JJW18_12595</name>
    <name evidence="3" type="ORF">JJW19_02485</name>
</gene>
<evidence type="ECO:0000259" key="1">
    <source>
        <dbReference type="PROSITE" id="PS51459"/>
    </source>
</evidence>
<name>A0AAW4GHR7_9GAMM</name>
<dbReference type="EMBL" id="JAFFTA010000018">
    <property type="protein sequence ID" value="MBM9914308.1"/>
    <property type="molecule type" value="Genomic_DNA"/>
</dbReference>